<dbReference type="SUPFAM" id="SSF56808">
    <property type="entry name" value="Ribosomal protein L1"/>
    <property type="match status" value="1"/>
</dbReference>
<dbReference type="STRING" id="742152.A0A2H3J2X4"/>
<dbReference type="PANTHER" id="PTHR36427">
    <property type="entry name" value="54S RIBOSOMAL PROTEIN L1, MITOCHONDRIAL"/>
    <property type="match status" value="1"/>
</dbReference>
<sequence>MPSRHDTQCGQTQTKPSGRRLKVAQPTKAQLAAKERKRALKKARKNSAYASEKMTLEDAIAVLRAVEVAAPNSTYELVVKTAMIRGSTIPKGRFSLPREAKETTRDRILVFAEGKQAEEAKQAGADIVGGLELVDGVISGRYQASMFLCTPALIRAITPKLGRVLGPRGLMPSERRGTVTDNITGFIKKLKGTSEWKGDKAGAIRAPIGKLNWPIEDVVKNFRYFMTVVKRATGNQRDPDAPVDKKETGNKPPMAITKVVLSSRQGPGIQISDA</sequence>
<dbReference type="Gene3D" id="3.40.50.790">
    <property type="match status" value="1"/>
</dbReference>
<dbReference type="OMA" id="EFRVDKH"/>
<dbReference type="Pfam" id="PF00687">
    <property type="entry name" value="Ribosomal_L1"/>
    <property type="match status" value="1"/>
</dbReference>
<dbReference type="InterPro" id="IPR028364">
    <property type="entry name" value="Ribosomal_uL1/biogenesis"/>
</dbReference>
<dbReference type="PROSITE" id="PS01199">
    <property type="entry name" value="RIBOSOMAL_L1"/>
    <property type="match status" value="1"/>
</dbReference>
<dbReference type="CDD" id="cd00403">
    <property type="entry name" value="Ribosomal_L1"/>
    <property type="match status" value="1"/>
</dbReference>
<protein>
    <recommendedName>
        <fullName evidence="4">Ribosomal protein</fullName>
    </recommendedName>
</protein>
<keyword evidence="7" id="KW-1185">Reference proteome</keyword>
<dbReference type="InterPro" id="IPR002143">
    <property type="entry name" value="Ribosomal_uL1"/>
</dbReference>
<dbReference type="PIRSF" id="PIRSF002155">
    <property type="entry name" value="Ribosomal_L1"/>
    <property type="match status" value="1"/>
</dbReference>
<dbReference type="Gene3D" id="3.30.190.20">
    <property type="match status" value="1"/>
</dbReference>
<dbReference type="InterPro" id="IPR016095">
    <property type="entry name" value="Ribosomal_uL1_3-a/b-sand"/>
</dbReference>
<evidence type="ECO:0000256" key="3">
    <source>
        <dbReference type="ARBA" id="ARBA00023274"/>
    </source>
</evidence>
<keyword evidence="3 4" id="KW-0687">Ribonucleoprotein</keyword>
<proteinExistence type="inferred from homology"/>
<evidence type="ECO:0000256" key="1">
    <source>
        <dbReference type="ARBA" id="ARBA00010531"/>
    </source>
</evidence>
<evidence type="ECO:0000313" key="7">
    <source>
        <dbReference type="Proteomes" id="UP000218811"/>
    </source>
</evidence>
<dbReference type="InterPro" id="IPR023674">
    <property type="entry name" value="Ribosomal_uL1-like"/>
</dbReference>
<evidence type="ECO:0000256" key="4">
    <source>
        <dbReference type="RuleBase" id="RU000659"/>
    </source>
</evidence>
<evidence type="ECO:0000256" key="2">
    <source>
        <dbReference type="ARBA" id="ARBA00022980"/>
    </source>
</evidence>
<dbReference type="PANTHER" id="PTHR36427:SF3">
    <property type="entry name" value="LARGE RIBOSOMAL SUBUNIT PROTEIN UL1M"/>
    <property type="match status" value="1"/>
</dbReference>
<dbReference type="FunFam" id="3.40.50.790:FF:000001">
    <property type="entry name" value="50S ribosomal protein L1"/>
    <property type="match status" value="1"/>
</dbReference>
<dbReference type="AlphaFoldDB" id="A0A2H3J2X4"/>
<dbReference type="GO" id="GO:0003735">
    <property type="term" value="F:structural constituent of ribosome"/>
    <property type="evidence" value="ECO:0007669"/>
    <property type="project" value="InterPro"/>
</dbReference>
<gene>
    <name evidence="6" type="ORF">WOLCODRAFT_87293</name>
</gene>
<dbReference type="InterPro" id="IPR023673">
    <property type="entry name" value="Ribosomal_uL1_CS"/>
</dbReference>
<feature type="region of interest" description="Disordered" evidence="5">
    <location>
        <begin position="1"/>
        <end position="30"/>
    </location>
</feature>
<evidence type="ECO:0000256" key="5">
    <source>
        <dbReference type="SAM" id="MobiDB-lite"/>
    </source>
</evidence>
<dbReference type="GO" id="GO:0006412">
    <property type="term" value="P:translation"/>
    <property type="evidence" value="ECO:0007669"/>
    <property type="project" value="InterPro"/>
</dbReference>
<dbReference type="OrthoDB" id="1747252at2759"/>
<name>A0A2H3J2X4_WOLCO</name>
<comment type="similarity">
    <text evidence="1 4">Belongs to the universal ribosomal protein uL1 family.</text>
</comment>
<dbReference type="Proteomes" id="UP000218811">
    <property type="component" value="Unassembled WGS sequence"/>
</dbReference>
<keyword evidence="2 4" id="KW-0689">Ribosomal protein</keyword>
<dbReference type="GO" id="GO:0003723">
    <property type="term" value="F:RNA binding"/>
    <property type="evidence" value="ECO:0007669"/>
    <property type="project" value="InterPro"/>
</dbReference>
<organism evidence="6 7">
    <name type="scientific">Wolfiporia cocos (strain MD-104)</name>
    <name type="common">Brown rot fungus</name>
    <dbReference type="NCBI Taxonomy" id="742152"/>
    <lineage>
        <taxon>Eukaryota</taxon>
        <taxon>Fungi</taxon>
        <taxon>Dikarya</taxon>
        <taxon>Basidiomycota</taxon>
        <taxon>Agaricomycotina</taxon>
        <taxon>Agaricomycetes</taxon>
        <taxon>Polyporales</taxon>
        <taxon>Phaeolaceae</taxon>
        <taxon>Wolfiporia</taxon>
    </lineage>
</organism>
<reference evidence="6 7" key="1">
    <citation type="journal article" date="2012" name="Science">
        <title>The Paleozoic origin of enzymatic lignin decomposition reconstructed from 31 fungal genomes.</title>
        <authorList>
            <person name="Floudas D."/>
            <person name="Binder M."/>
            <person name="Riley R."/>
            <person name="Barry K."/>
            <person name="Blanchette R.A."/>
            <person name="Henrissat B."/>
            <person name="Martinez A.T."/>
            <person name="Otillar R."/>
            <person name="Spatafora J.W."/>
            <person name="Yadav J.S."/>
            <person name="Aerts A."/>
            <person name="Benoit I."/>
            <person name="Boyd A."/>
            <person name="Carlson A."/>
            <person name="Copeland A."/>
            <person name="Coutinho P.M."/>
            <person name="de Vries R.P."/>
            <person name="Ferreira P."/>
            <person name="Findley K."/>
            <person name="Foster B."/>
            <person name="Gaskell J."/>
            <person name="Glotzer D."/>
            <person name="Gorecki P."/>
            <person name="Heitman J."/>
            <person name="Hesse C."/>
            <person name="Hori C."/>
            <person name="Igarashi K."/>
            <person name="Jurgens J.A."/>
            <person name="Kallen N."/>
            <person name="Kersten P."/>
            <person name="Kohler A."/>
            <person name="Kuees U."/>
            <person name="Kumar T.K.A."/>
            <person name="Kuo A."/>
            <person name="LaButti K."/>
            <person name="Larrondo L.F."/>
            <person name="Lindquist E."/>
            <person name="Ling A."/>
            <person name="Lombard V."/>
            <person name="Lucas S."/>
            <person name="Lundell T."/>
            <person name="Martin R."/>
            <person name="McLaughlin D.J."/>
            <person name="Morgenstern I."/>
            <person name="Morin E."/>
            <person name="Murat C."/>
            <person name="Nagy L.G."/>
            <person name="Nolan M."/>
            <person name="Ohm R.A."/>
            <person name="Patyshakuliyeva A."/>
            <person name="Rokas A."/>
            <person name="Ruiz-Duenas F.J."/>
            <person name="Sabat G."/>
            <person name="Salamov A."/>
            <person name="Samejima M."/>
            <person name="Schmutz J."/>
            <person name="Slot J.C."/>
            <person name="St John F."/>
            <person name="Stenlid J."/>
            <person name="Sun H."/>
            <person name="Sun S."/>
            <person name="Syed K."/>
            <person name="Tsang A."/>
            <person name="Wiebenga A."/>
            <person name="Young D."/>
            <person name="Pisabarro A."/>
            <person name="Eastwood D.C."/>
            <person name="Martin F."/>
            <person name="Cullen D."/>
            <person name="Grigoriev I.V."/>
            <person name="Hibbett D.S."/>
        </authorList>
    </citation>
    <scope>NUCLEOTIDE SEQUENCE [LARGE SCALE GENOMIC DNA]</scope>
    <source>
        <strain evidence="6 7">MD-104</strain>
    </source>
</reference>
<dbReference type="GO" id="GO:0005762">
    <property type="term" value="C:mitochondrial large ribosomal subunit"/>
    <property type="evidence" value="ECO:0007669"/>
    <property type="project" value="TreeGrafter"/>
</dbReference>
<accession>A0A2H3J2X4</accession>
<evidence type="ECO:0000313" key="6">
    <source>
        <dbReference type="EMBL" id="PCH34123.1"/>
    </source>
</evidence>
<dbReference type="EMBL" id="KB467831">
    <property type="protein sequence ID" value="PCH34123.1"/>
    <property type="molecule type" value="Genomic_DNA"/>
</dbReference>